<dbReference type="PANTHER" id="PTHR33525">
    <property type="match status" value="1"/>
</dbReference>
<dbReference type="OrthoDB" id="9784953at2"/>
<dbReference type="AlphaFoldDB" id="A0A318KL32"/>
<keyword evidence="3" id="KW-1185">Reference proteome</keyword>
<protein>
    <submittedName>
        <fullName evidence="2">HD-like signal output (HDOD) protein</fullName>
    </submittedName>
</protein>
<proteinExistence type="predicted"/>
<dbReference type="Pfam" id="PF08668">
    <property type="entry name" value="HDOD"/>
    <property type="match status" value="1"/>
</dbReference>
<dbReference type="PROSITE" id="PS51833">
    <property type="entry name" value="HDOD"/>
    <property type="match status" value="1"/>
</dbReference>
<sequence>MSHPTPDVPDVLPEDTALVLPPCPAVLAGLFEAVQRDHDLREVASLIAADPAICGSVLRTANSVAEAGHTSLRDPLQAVTKLGVRRVLGIACAIAAPGAFPLPPQVAERFWRLSRTTAEAARQVARRIPGPAEEDAYLYGLFRDCGIPLLMLHYPDYEQTVQDAIAENMPSTKLEYFRYGTHHAMVGGLITRHWKMPDELVLSIRHQHDATLFGDNTGSVAPSIRTLAAMGFFASSAARNALGELEDPEWVWCGRQAAAYLGFQPKEAVELVWDVAEAVREVMGRQHLPE</sequence>
<feature type="domain" description="HDOD" evidence="1">
    <location>
        <begin position="20"/>
        <end position="210"/>
    </location>
</feature>
<name>A0A318KL32_9NEIS</name>
<evidence type="ECO:0000313" key="2">
    <source>
        <dbReference type="EMBL" id="PXX78754.1"/>
    </source>
</evidence>
<comment type="caution">
    <text evidence="2">The sequence shown here is derived from an EMBL/GenBank/DDBJ whole genome shotgun (WGS) entry which is preliminary data.</text>
</comment>
<dbReference type="InterPro" id="IPR052340">
    <property type="entry name" value="RNase_Y/CdgJ"/>
</dbReference>
<dbReference type="EMBL" id="QJKI01000010">
    <property type="protein sequence ID" value="PXX78754.1"/>
    <property type="molecule type" value="Genomic_DNA"/>
</dbReference>
<gene>
    <name evidence="2" type="ORF">DFR34_11076</name>
</gene>
<dbReference type="SUPFAM" id="SSF109604">
    <property type="entry name" value="HD-domain/PDEase-like"/>
    <property type="match status" value="1"/>
</dbReference>
<accession>A0A318KL32</accession>
<organism evidence="2 3">
    <name type="scientific">Rivihabitans pingtungensis</name>
    <dbReference type="NCBI Taxonomy" id="1054498"/>
    <lineage>
        <taxon>Bacteria</taxon>
        <taxon>Pseudomonadati</taxon>
        <taxon>Pseudomonadota</taxon>
        <taxon>Betaproteobacteria</taxon>
        <taxon>Neisseriales</taxon>
        <taxon>Aquaspirillaceae</taxon>
        <taxon>Rivihabitans</taxon>
    </lineage>
</organism>
<dbReference type="PANTHER" id="PTHR33525:SF6">
    <property type="entry name" value="HDOD DOMAIN-CONTAINING PROTEIN"/>
    <property type="match status" value="1"/>
</dbReference>
<dbReference type="Proteomes" id="UP000247555">
    <property type="component" value="Unassembled WGS sequence"/>
</dbReference>
<dbReference type="RefSeq" id="WP_110390874.1">
    <property type="nucleotide sequence ID" value="NZ_JAKLKZ010000001.1"/>
</dbReference>
<dbReference type="InterPro" id="IPR013976">
    <property type="entry name" value="HDOD"/>
</dbReference>
<dbReference type="Gene3D" id="1.10.3210.10">
    <property type="entry name" value="Hypothetical protein af1432"/>
    <property type="match status" value="1"/>
</dbReference>
<evidence type="ECO:0000313" key="3">
    <source>
        <dbReference type="Proteomes" id="UP000247555"/>
    </source>
</evidence>
<evidence type="ECO:0000259" key="1">
    <source>
        <dbReference type="PROSITE" id="PS51833"/>
    </source>
</evidence>
<reference evidence="2 3" key="1">
    <citation type="submission" date="2018-05" db="EMBL/GenBank/DDBJ databases">
        <title>Genomic Encyclopedia of Type Strains, Phase IV (KMG-IV): sequencing the most valuable type-strain genomes for metagenomic binning, comparative biology and taxonomic classification.</title>
        <authorList>
            <person name="Goeker M."/>
        </authorList>
    </citation>
    <scope>NUCLEOTIDE SEQUENCE [LARGE SCALE GENOMIC DNA]</scope>
    <source>
        <strain evidence="2 3">DSM 29661</strain>
    </source>
</reference>